<proteinExistence type="predicted"/>
<dbReference type="EMBL" id="CAFBIZ010000028">
    <property type="protein sequence ID" value="CAB4847085.1"/>
    <property type="molecule type" value="Genomic_DNA"/>
</dbReference>
<organism evidence="1">
    <name type="scientific">freshwater metagenome</name>
    <dbReference type="NCBI Taxonomy" id="449393"/>
    <lineage>
        <taxon>unclassified sequences</taxon>
        <taxon>metagenomes</taxon>
        <taxon>ecological metagenomes</taxon>
    </lineage>
</organism>
<evidence type="ECO:0000313" key="1">
    <source>
        <dbReference type="EMBL" id="CAB4847085.1"/>
    </source>
</evidence>
<protein>
    <submittedName>
        <fullName evidence="1">Unannotated protein</fullName>
    </submittedName>
</protein>
<sequence length="150" mass="15826">MGGAEAIRPGVATTEDHHVLARDVDRGELDIPFLHPVGTGEELHGLMHTGQLTTGHGQIAPVGSTYRDHNCVVTATEVCTRDIGAHVDTGAELHALGHHLLETAVEMPLLHLELGDAVAEEAADAIGTLEHRDRVTGASELLRGRETCGA</sequence>
<dbReference type="AlphaFoldDB" id="A0A6J7BPL9"/>
<name>A0A6J7BPL9_9ZZZZ</name>
<reference evidence="1" key="1">
    <citation type="submission" date="2020-05" db="EMBL/GenBank/DDBJ databases">
        <authorList>
            <person name="Chiriac C."/>
            <person name="Salcher M."/>
            <person name="Ghai R."/>
            <person name="Kavagutti S V."/>
        </authorList>
    </citation>
    <scope>NUCLEOTIDE SEQUENCE</scope>
</reference>
<accession>A0A6J7BPL9</accession>
<gene>
    <name evidence="1" type="ORF">UFOPK3268_00356</name>
</gene>